<gene>
    <name evidence="2" type="ORF">JJB07_12010</name>
</gene>
<evidence type="ECO:0000313" key="2">
    <source>
        <dbReference type="EMBL" id="MBL0387378.1"/>
    </source>
</evidence>
<feature type="region of interest" description="Disordered" evidence="1">
    <location>
        <begin position="1"/>
        <end position="27"/>
    </location>
</feature>
<organism evidence="2 3">
    <name type="scientific">Tumebacillus amylolyticus</name>
    <dbReference type="NCBI Taxonomy" id="2801339"/>
    <lineage>
        <taxon>Bacteria</taxon>
        <taxon>Bacillati</taxon>
        <taxon>Bacillota</taxon>
        <taxon>Bacilli</taxon>
        <taxon>Bacillales</taxon>
        <taxon>Alicyclobacillaceae</taxon>
        <taxon>Tumebacillus</taxon>
    </lineage>
</organism>
<comment type="caution">
    <text evidence="2">The sequence shown here is derived from an EMBL/GenBank/DDBJ whole genome shotgun (WGS) entry which is preliminary data.</text>
</comment>
<evidence type="ECO:0000256" key="1">
    <source>
        <dbReference type="SAM" id="MobiDB-lite"/>
    </source>
</evidence>
<proteinExistence type="predicted"/>
<accession>A0ABS1JAR8</accession>
<dbReference type="Proteomes" id="UP000602284">
    <property type="component" value="Unassembled WGS sequence"/>
</dbReference>
<protein>
    <submittedName>
        <fullName evidence="2">Uncharacterized protein</fullName>
    </submittedName>
</protein>
<reference evidence="2 3" key="1">
    <citation type="submission" date="2021-01" db="EMBL/GenBank/DDBJ databases">
        <title>Tumebacillus sp. strain ITR2 16S ribosomal RNA gene Genome sequencing and assembly.</title>
        <authorList>
            <person name="Kang M."/>
        </authorList>
    </citation>
    <scope>NUCLEOTIDE SEQUENCE [LARGE SCALE GENOMIC DNA]</scope>
    <source>
        <strain evidence="2 3">ITR2</strain>
    </source>
</reference>
<dbReference type="EMBL" id="JAEQNB010000003">
    <property type="protein sequence ID" value="MBL0387378.1"/>
    <property type="molecule type" value="Genomic_DNA"/>
</dbReference>
<name>A0ABS1JAR8_9BACL</name>
<evidence type="ECO:0000313" key="3">
    <source>
        <dbReference type="Proteomes" id="UP000602284"/>
    </source>
</evidence>
<dbReference type="RefSeq" id="WP_201635308.1">
    <property type="nucleotide sequence ID" value="NZ_JAEQNB010000003.1"/>
</dbReference>
<keyword evidence="3" id="KW-1185">Reference proteome</keyword>
<sequence length="55" mass="6548">MLHEEPDEHSEQERYSDLNSPNVDESEYKLNKQKTEYPKRFLTDPIGCSEKYLSV</sequence>
<feature type="compositionally biased region" description="Basic and acidic residues" evidence="1">
    <location>
        <begin position="1"/>
        <end position="16"/>
    </location>
</feature>